<dbReference type="PRINTS" id="PR00035">
    <property type="entry name" value="HTHGNTR"/>
</dbReference>
<dbReference type="Gene3D" id="1.20.120.530">
    <property type="entry name" value="GntR ligand-binding domain-like"/>
    <property type="match status" value="1"/>
</dbReference>
<dbReference type="RefSeq" id="WP_138234064.1">
    <property type="nucleotide sequence ID" value="NZ_CP185860.1"/>
</dbReference>
<dbReference type="SMART" id="SM00345">
    <property type="entry name" value="HTH_GNTR"/>
    <property type="match status" value="1"/>
</dbReference>
<keyword evidence="6" id="KW-1185">Reference proteome</keyword>
<evidence type="ECO:0000313" key="5">
    <source>
        <dbReference type="EMBL" id="TLM79657.1"/>
    </source>
</evidence>
<comment type="caution">
    <text evidence="5">The sequence shown here is derived from an EMBL/GenBank/DDBJ whole genome shotgun (WGS) entry which is preliminary data.</text>
</comment>
<dbReference type="InterPro" id="IPR000524">
    <property type="entry name" value="Tscrpt_reg_HTH_GntR"/>
</dbReference>
<dbReference type="InterPro" id="IPR008920">
    <property type="entry name" value="TF_FadR/GntR_C"/>
</dbReference>
<dbReference type="EMBL" id="VANI01000002">
    <property type="protein sequence ID" value="TLM79657.1"/>
    <property type="molecule type" value="Genomic_DNA"/>
</dbReference>
<dbReference type="InterPro" id="IPR036390">
    <property type="entry name" value="WH_DNA-bd_sf"/>
</dbReference>
<keyword evidence="1" id="KW-0805">Transcription regulation</keyword>
<dbReference type="CDD" id="cd07377">
    <property type="entry name" value="WHTH_GntR"/>
    <property type="match status" value="1"/>
</dbReference>
<dbReference type="InterPro" id="IPR036388">
    <property type="entry name" value="WH-like_DNA-bd_sf"/>
</dbReference>
<evidence type="ECO:0000256" key="1">
    <source>
        <dbReference type="ARBA" id="ARBA00023015"/>
    </source>
</evidence>
<feature type="domain" description="HTH gntR-type" evidence="4">
    <location>
        <begin position="7"/>
        <end position="75"/>
    </location>
</feature>
<evidence type="ECO:0000313" key="6">
    <source>
        <dbReference type="Proteomes" id="UP000306791"/>
    </source>
</evidence>
<dbReference type="PANTHER" id="PTHR43537:SF44">
    <property type="entry name" value="GNTR FAMILY REGULATORY PROTEIN"/>
    <property type="match status" value="1"/>
</dbReference>
<reference evidence="5 6" key="1">
    <citation type="submission" date="2019-05" db="EMBL/GenBank/DDBJ databases">
        <title>Microbulbifer harenosus sp. nov., an alginate-degrading bacterium isolated from coastal sand.</title>
        <authorList>
            <person name="Huang H."/>
            <person name="Mo K."/>
            <person name="Bao S."/>
        </authorList>
    </citation>
    <scope>NUCLEOTIDE SEQUENCE [LARGE SCALE GENOMIC DNA]</scope>
    <source>
        <strain evidence="5 6">HB161719</strain>
    </source>
</reference>
<sequence>MAMDSGRNLTQQVVHSLGMDILNGRYPPNAALPSEAELSEMFGVSRSATREAVKMLAAKGLLSSRPRQGIRILPESEWNLFDTDVLHWLLASRPNLLLLRDFIQMRISIEPEAAALAAQLGDEERIAGIGAALERMRLAEQGMEDPLEADIAFHTAILSASGNRFLTQLRAFCATALRFSIRHTNQIKGVTAADVSDHQAIYVAIREGQSEKARVMMRDMLEEALSLLEAKITKVAA</sequence>
<dbReference type="SUPFAM" id="SSF46785">
    <property type="entry name" value="Winged helix' DNA-binding domain"/>
    <property type="match status" value="1"/>
</dbReference>
<dbReference type="Gene3D" id="1.10.10.10">
    <property type="entry name" value="Winged helix-like DNA-binding domain superfamily/Winged helix DNA-binding domain"/>
    <property type="match status" value="1"/>
</dbReference>
<evidence type="ECO:0000256" key="3">
    <source>
        <dbReference type="ARBA" id="ARBA00023163"/>
    </source>
</evidence>
<evidence type="ECO:0000256" key="2">
    <source>
        <dbReference type="ARBA" id="ARBA00023125"/>
    </source>
</evidence>
<proteinExistence type="predicted"/>
<dbReference type="Pfam" id="PF07729">
    <property type="entry name" value="FCD"/>
    <property type="match status" value="1"/>
</dbReference>
<dbReference type="SUPFAM" id="SSF48008">
    <property type="entry name" value="GntR ligand-binding domain-like"/>
    <property type="match status" value="1"/>
</dbReference>
<dbReference type="InterPro" id="IPR011711">
    <property type="entry name" value="GntR_C"/>
</dbReference>
<protein>
    <submittedName>
        <fullName evidence="5">FadR family transcriptional regulator</fullName>
    </submittedName>
</protein>
<keyword evidence="2" id="KW-0238">DNA-binding</keyword>
<accession>A0ABY2UN29</accession>
<organism evidence="5 6">
    <name type="scientific">Microbulbifer harenosus</name>
    <dbReference type="NCBI Taxonomy" id="2576840"/>
    <lineage>
        <taxon>Bacteria</taxon>
        <taxon>Pseudomonadati</taxon>
        <taxon>Pseudomonadota</taxon>
        <taxon>Gammaproteobacteria</taxon>
        <taxon>Cellvibrionales</taxon>
        <taxon>Microbulbiferaceae</taxon>
        <taxon>Microbulbifer</taxon>
    </lineage>
</organism>
<dbReference type="PANTHER" id="PTHR43537">
    <property type="entry name" value="TRANSCRIPTIONAL REGULATOR, GNTR FAMILY"/>
    <property type="match status" value="1"/>
</dbReference>
<dbReference type="Pfam" id="PF00392">
    <property type="entry name" value="GntR"/>
    <property type="match status" value="1"/>
</dbReference>
<dbReference type="SMART" id="SM00895">
    <property type="entry name" value="FCD"/>
    <property type="match status" value="1"/>
</dbReference>
<keyword evidence="3" id="KW-0804">Transcription</keyword>
<dbReference type="PROSITE" id="PS50949">
    <property type="entry name" value="HTH_GNTR"/>
    <property type="match status" value="1"/>
</dbReference>
<gene>
    <name evidence="5" type="ORF">FDY93_01975</name>
</gene>
<name>A0ABY2UN29_9GAMM</name>
<dbReference type="Proteomes" id="UP000306791">
    <property type="component" value="Unassembled WGS sequence"/>
</dbReference>
<evidence type="ECO:0000259" key="4">
    <source>
        <dbReference type="PROSITE" id="PS50949"/>
    </source>
</evidence>